<evidence type="ECO:0000313" key="2">
    <source>
        <dbReference type="EMBL" id="ORZ02360.1"/>
    </source>
</evidence>
<feature type="compositionally biased region" description="Basic and acidic residues" evidence="1">
    <location>
        <begin position="235"/>
        <end position="247"/>
    </location>
</feature>
<evidence type="ECO:0000256" key="1">
    <source>
        <dbReference type="SAM" id="MobiDB-lite"/>
    </source>
</evidence>
<proteinExistence type="predicted"/>
<reference evidence="2 3" key="1">
    <citation type="submission" date="2016-07" db="EMBL/GenBank/DDBJ databases">
        <title>Pervasive Adenine N6-methylation of Active Genes in Fungi.</title>
        <authorList>
            <consortium name="DOE Joint Genome Institute"/>
            <person name="Mondo S.J."/>
            <person name="Dannebaum R.O."/>
            <person name="Kuo R.C."/>
            <person name="Labutti K."/>
            <person name="Haridas S."/>
            <person name="Kuo A."/>
            <person name="Salamov A."/>
            <person name="Ahrendt S.R."/>
            <person name="Lipzen A."/>
            <person name="Sullivan W."/>
            <person name="Andreopoulos W.B."/>
            <person name="Clum A."/>
            <person name="Lindquist E."/>
            <person name="Daum C."/>
            <person name="Ramamoorthy G.K."/>
            <person name="Gryganskyi A."/>
            <person name="Culley D."/>
            <person name="Magnuson J.K."/>
            <person name="James T.Y."/>
            <person name="O'Malley M.A."/>
            <person name="Stajich J.E."/>
            <person name="Spatafora J.W."/>
            <person name="Visel A."/>
            <person name="Grigoriev I.V."/>
        </authorList>
    </citation>
    <scope>NUCLEOTIDE SEQUENCE [LARGE SCALE GENOMIC DNA]</scope>
    <source>
        <strain evidence="2 3">NRRL 2496</strain>
    </source>
</reference>
<dbReference type="Proteomes" id="UP000242180">
    <property type="component" value="Unassembled WGS sequence"/>
</dbReference>
<gene>
    <name evidence="2" type="ORF">BCR43DRAFT_481433</name>
</gene>
<feature type="region of interest" description="Disordered" evidence="1">
    <location>
        <begin position="235"/>
        <end position="254"/>
    </location>
</feature>
<dbReference type="AlphaFoldDB" id="A0A1X2HS03"/>
<feature type="region of interest" description="Disordered" evidence="1">
    <location>
        <begin position="1"/>
        <end position="98"/>
    </location>
</feature>
<dbReference type="EMBL" id="MCGN01000001">
    <property type="protein sequence ID" value="ORZ02360.1"/>
    <property type="molecule type" value="Genomic_DNA"/>
</dbReference>
<evidence type="ECO:0000313" key="3">
    <source>
        <dbReference type="Proteomes" id="UP000242180"/>
    </source>
</evidence>
<sequence>MLRRGTANVRSDQKENEDVSIAGKQALERAKPVDPALSQLKEKNANRSPLAAKSLQEKKRQPLSPSRHANVKPTIQTPSKRMAPSSLEARTTKQRSITIPRDGAELLSQRHVAKDVEARYIPDALEGLDDVDLTTELVAHDDLSGSMEDDMHLSLDSILDAPKLKTELFEPTVNNDIVDDFDTCPSYDLKDDVDPLGTQESKTMRDVEQGNMPVFDVSDIFADFDAASVGKSKDVVDIGDSQDKAQEEREEETPAIEYAPPAEKELPYVPEALLDLPEDLTDFELSPLDDYELPLALTYEPDEEISFQDDDVERFLQRLPTGDWLEIGNEEPDYNHIPYSNFSVELELSTQLSAVN</sequence>
<name>A0A1X2HS03_SYNRA</name>
<dbReference type="InParanoid" id="A0A1X2HS03"/>
<comment type="caution">
    <text evidence="2">The sequence shown here is derived from an EMBL/GenBank/DDBJ whole genome shotgun (WGS) entry which is preliminary data.</text>
</comment>
<protein>
    <submittedName>
        <fullName evidence="2">Uncharacterized protein</fullName>
    </submittedName>
</protein>
<organism evidence="2 3">
    <name type="scientific">Syncephalastrum racemosum</name>
    <name type="common">Filamentous fungus</name>
    <dbReference type="NCBI Taxonomy" id="13706"/>
    <lineage>
        <taxon>Eukaryota</taxon>
        <taxon>Fungi</taxon>
        <taxon>Fungi incertae sedis</taxon>
        <taxon>Mucoromycota</taxon>
        <taxon>Mucoromycotina</taxon>
        <taxon>Mucoromycetes</taxon>
        <taxon>Mucorales</taxon>
        <taxon>Syncephalastraceae</taxon>
        <taxon>Syncephalastrum</taxon>
    </lineage>
</organism>
<accession>A0A1X2HS03</accession>
<keyword evidence="3" id="KW-1185">Reference proteome</keyword>